<keyword evidence="2" id="KW-1185">Reference proteome</keyword>
<name>I8TAK5_9GAMM</name>
<proteinExistence type="predicted"/>
<dbReference type="Proteomes" id="UP000003704">
    <property type="component" value="Unassembled WGS sequence"/>
</dbReference>
<dbReference type="RefSeq" id="WP_007183843.1">
    <property type="nucleotide sequence ID" value="NZ_CALRWF010000015.1"/>
</dbReference>
<dbReference type="EMBL" id="AKGD01000001">
    <property type="protein sequence ID" value="EIT70750.1"/>
    <property type="molecule type" value="Genomic_DNA"/>
</dbReference>
<evidence type="ECO:0000313" key="2">
    <source>
        <dbReference type="Proteomes" id="UP000003704"/>
    </source>
</evidence>
<protein>
    <submittedName>
        <fullName evidence="1">Uncharacterized protein</fullName>
    </submittedName>
</protein>
<comment type="caution">
    <text evidence="1">The sequence shown here is derived from an EMBL/GenBank/DDBJ whole genome shotgun (WGS) entry which is preliminary data.</text>
</comment>
<dbReference type="AlphaFoldDB" id="I8TAK5"/>
<gene>
    <name evidence="1" type="ORF">WQQ_08870</name>
</gene>
<accession>I8TAK5</accession>
<evidence type="ECO:0000313" key="1">
    <source>
        <dbReference type="EMBL" id="EIT70750.1"/>
    </source>
</evidence>
<sequence length="49" mass="5104">MKVSLEGRTALVDGPGVGQVGALAFATASGLVHHWPRAAGRRRHDRALG</sequence>
<organism evidence="1 2">
    <name type="scientific">Hydrocarboniphaga effusa AP103</name>
    <dbReference type="NCBI Taxonomy" id="1172194"/>
    <lineage>
        <taxon>Bacteria</taxon>
        <taxon>Pseudomonadati</taxon>
        <taxon>Pseudomonadota</taxon>
        <taxon>Gammaproteobacteria</taxon>
        <taxon>Nevskiales</taxon>
        <taxon>Nevskiaceae</taxon>
        <taxon>Hydrocarboniphaga</taxon>
    </lineage>
</organism>
<reference evidence="1 2" key="1">
    <citation type="journal article" date="2012" name="J. Bacteriol.">
        <title>Genome Sequence of n-Alkane-Degrading Hydrocarboniphaga effusa Strain AP103T (ATCC BAA-332T).</title>
        <authorList>
            <person name="Chang H.K."/>
            <person name="Zylstra G.J."/>
            <person name="Chae J.C."/>
        </authorList>
    </citation>
    <scope>NUCLEOTIDE SEQUENCE [LARGE SCALE GENOMIC DNA]</scope>
    <source>
        <strain evidence="1 2">AP103</strain>
    </source>
</reference>